<organism evidence="1 2">
    <name type="scientific">Sulfurimonas lithotrophica</name>
    <dbReference type="NCBI Taxonomy" id="2590022"/>
    <lineage>
        <taxon>Bacteria</taxon>
        <taxon>Pseudomonadati</taxon>
        <taxon>Campylobacterota</taxon>
        <taxon>Epsilonproteobacteria</taxon>
        <taxon>Campylobacterales</taxon>
        <taxon>Sulfurimonadaceae</taxon>
        <taxon>Sulfurimonas</taxon>
    </lineage>
</organism>
<dbReference type="Pfam" id="PF09442">
    <property type="entry name" value="DUF2018"/>
    <property type="match status" value="1"/>
</dbReference>
<dbReference type="EMBL" id="CP043617">
    <property type="protein sequence ID" value="QFR49497.1"/>
    <property type="molecule type" value="Genomic_DNA"/>
</dbReference>
<dbReference type="Gene3D" id="1.10.3350.10">
    <property type="entry name" value="HP0242-like domain"/>
    <property type="match status" value="1"/>
</dbReference>
<name>A0A5P8P1N3_9BACT</name>
<dbReference type="Proteomes" id="UP000326944">
    <property type="component" value="Chromosome"/>
</dbReference>
<reference evidence="1 2" key="1">
    <citation type="submission" date="2019-09" db="EMBL/GenBank/DDBJ databases">
        <title>Sulfurimonas gotlandica sp. nov., a chemoautotrophic and psychrotolerant epsilonproteobacterium isolated from a pelagic redoxcline, and an emended description of the genus Sulfurimonas.</title>
        <authorList>
            <person name="Wang S."/>
            <person name="Jiang L."/>
            <person name="Shao S."/>
        </authorList>
    </citation>
    <scope>NUCLEOTIDE SEQUENCE [LARGE SCALE GENOMIC DNA]</scope>
    <source>
        <strain evidence="1 2">GYSZ_1</strain>
    </source>
</reference>
<dbReference type="OrthoDB" id="5339893at2"/>
<dbReference type="InterPro" id="IPR018563">
    <property type="entry name" value="DUF2018"/>
</dbReference>
<gene>
    <name evidence="1" type="ORF">FJR48_07030</name>
</gene>
<dbReference type="SUPFAM" id="SSF158752">
    <property type="entry name" value="HP0242-like"/>
    <property type="match status" value="1"/>
</dbReference>
<dbReference type="AlphaFoldDB" id="A0A5P8P1N3"/>
<keyword evidence="2" id="KW-1185">Reference proteome</keyword>
<proteinExistence type="predicted"/>
<dbReference type="RefSeq" id="WP_152307441.1">
    <property type="nucleotide sequence ID" value="NZ_CP043617.1"/>
</dbReference>
<evidence type="ECO:0000313" key="1">
    <source>
        <dbReference type="EMBL" id="QFR49497.1"/>
    </source>
</evidence>
<sequence>MAKFEALLEDEDNIFGGTPKSKYWDFHNQVSKDLAEDEFDNIVEKIAVMEAILAESNGIENIDNMIRTYVLENSAEVEHMKKNVYMELASSLLERVND</sequence>
<dbReference type="KEGG" id="sulg:FJR48_07030"/>
<protein>
    <submittedName>
        <fullName evidence="1">DUF2018 family protein</fullName>
    </submittedName>
</protein>
<accession>A0A5P8P1N3</accession>
<evidence type="ECO:0000313" key="2">
    <source>
        <dbReference type="Proteomes" id="UP000326944"/>
    </source>
</evidence>
<dbReference type="InterPro" id="IPR023126">
    <property type="entry name" value="HP0242-like_sf"/>
</dbReference>